<dbReference type="InterPro" id="IPR005123">
    <property type="entry name" value="Oxoglu/Fe-dep_dioxygenase_dom"/>
</dbReference>
<name>A0A7G7R811_9CLOS</name>
<evidence type="ECO:0000259" key="8">
    <source>
        <dbReference type="PROSITE" id="PS51657"/>
    </source>
</evidence>
<feature type="domain" description="(+)RNA virus helicase C-terminal" evidence="8">
    <location>
        <begin position="2020"/>
        <end position="2350"/>
    </location>
</feature>
<keyword evidence="4" id="KW-0378">Hydrolase</keyword>
<dbReference type="GO" id="GO:0005524">
    <property type="term" value="F:ATP binding"/>
    <property type="evidence" value="ECO:0007669"/>
    <property type="project" value="UniProtKB-KW"/>
</dbReference>
<feature type="domain" description="Alphavirus-like MT" evidence="9">
    <location>
        <begin position="791"/>
        <end position="984"/>
    </location>
</feature>
<reference evidence="10" key="1">
    <citation type="journal article" date="2020" name="Plant">
        <title>First report of plum bark necrosis stem pitting-associated virus in Japanese plums in South Africa.</title>
        <authorList>
            <person name="Bester R."/>
            <person name="Maree H.J."/>
        </authorList>
    </citation>
    <scope>NUCLEOTIDE SEQUENCE</scope>
    <source>
        <strain evidence="10">LH4</strain>
    </source>
</reference>
<evidence type="ECO:0000259" key="7">
    <source>
        <dbReference type="PROSITE" id="PS51471"/>
    </source>
</evidence>
<dbReference type="Pfam" id="PF01660">
    <property type="entry name" value="Vmethyltransf"/>
    <property type="match status" value="1"/>
</dbReference>
<dbReference type="Gene3D" id="3.40.50.300">
    <property type="entry name" value="P-loop containing nucleotide triphosphate hydrolases"/>
    <property type="match status" value="2"/>
</dbReference>
<feature type="compositionally biased region" description="Low complexity" evidence="6">
    <location>
        <begin position="51"/>
        <end position="80"/>
    </location>
</feature>
<evidence type="ECO:0000256" key="1">
    <source>
        <dbReference type="ARBA" id="ARBA00022679"/>
    </source>
</evidence>
<sequence length="2350" mass="261167">MYESRKMKKSRPTLGNKTYVEKFSVGKKEIAKAASRPPVSLSYSTLVARYSPASAPSSSKSGSKISSKPPGSHPVSPSSSHKNAVDKTRGTTFPKASGKKTSGSSIHSARPNAQVSPVNLLARSRQGPLLPTPTSGRLPAVSPTARPIRSTAIPHPVTGLPLPKTPRVVTHHNKKIFIPRREVLDLNEAISNLKLVSSSPSSKNIFVKKWSDMGSDESLGSVVLFHPTGSPVLSEVESSTSVHVATVTSVNPVDKSSSVSTYAEKVKSQEVVLKEARHTCACGLPVVVRQLDNMVLPRIAFRDNLKNRKATFFSRDFSNYKYVGGNHRSCGWNSRLDGLLLDMGFQPEDFDHCLCQSYDDGASIPAHADNEDCYDKDVKVLTLNAVGSAKFSLVCKEGQVRFGLGPKEYFLMPAGCQCTHKHAVQATSSGRISLTFRNSKNLRTAVSPIASVVSSPTVMASHSSVSPRVARSPSKRTSPSGITYFKDGRDVACTLNETARELLPLSMERKMNVDADRRPKFSIPLLQRFVDDGVRRNSIGSFGKKFFVLNDSRMICVVDKTTQYMCSIPQGIWFWGLRAGKNNYCWMKRMDDKLIFLAERLQYPTLHDILIKEPTGRLVGHGNVSFYDDFFKGTTLGRRGYCWVNPILESGLAISELPNLSHVPKSFVLAHIKDAKFVVRGKYLHFDQKGNTSVGTLSTPVGAAEIEPSFDLSKIDSLGSDQVLNRVLDTIASRPVFKEGSSVMVTLDNILSNYINNSLKLKQSTHIVLSQFLTDEERDLLSKIFGGVHMEFKQQWRGSHSFLNSMRAILNHLIHMEYHCFKISSIGGNFGGHLLYGPSDVHICCPLMETRDGQRFWKTFHDSFSAVHQMKKGDVVDAKKFMRALTNSMCYKPCGDCDVPSTILTLVDVYDIPLHTLLRAMERKGAVIAKVAFMFCPELALSDGTCSYPGAGVTVCREGDNLTYFVGDSGESYIHSFEVISSYVSSERAMSEQRLLYSVELSGCYGPYVLFTIAITSDVMSKPTVSRVFPAWRKDKTLIKYVKYDGMRHHLNSIYVDRDFATRMLLYMSNVAASFEDKTLEYAISALRSHKTTMVVGSRLIHSKVELPNDAVVEIAASFTKEAVKRRHLNRKSLTSGSLWALIVEFLTSPIKWLKSKIRSLLEKTKFLNEWLHIRDLSKGLHSYVEDTPDSISLELRSCSDDFYKLNVTAVCEVMNFSKAALIQKLDQEIAQVDPDDEQASSGATKLPQRKPGLYGAGNSAWYDFLLEKGKDEDVDSFYKRLWRLLRKISLLLKKVFSSASVTSCYSWLKTVVSSCFSLLTSTWTLLSLKKKVNIETTKTPSERSFKVLGGIFDQIGNNIGTFLAGVKSGFCSNPFSKLLTSMVSHHFSNFMGNFSLFSNKLKAMKSDFACMAKSYGVSDFDRWIEEKPKKDLLGQIKKIFADVLSSKLTYIPPALLLAIPAMNFALKNRDVLKKFGDRVLVVSCKTLDIVFKAKYIISGFMINTCCNIPLAGLVGFMHKNAVLEGMVLSKLARAAVNSKYSLSLLVQILAVLPLQNVVDVYNSCTETDKPTTKSVDLHVNVASLDGDKAYLAMIKNLREGFEKTGVQKPVENLATSLLKEELSAEKGIKNPNVSDFIPDTTPRPVDSPFVEEKQSVKTQGGEVKSKHVGFSECSAKVDDRKDSNLVEKSLTQQTQPLKLQQPVLPSISRSDSLWKDVAAKGILDFVSQGSKDSSEFANQGIPTIPVQEFEILDSTDTVLGSKSTTSIADTSVPSSNIDISNKVEKQDSVPVHAVNVVAPTDPVRTVDRQADEKLVFSDEEENIIDEFMKNSDEPYVGHYDDDEESTFSSFVSDTSSFSSSDIFYADTRIVPVSKPKDILPELLRCSGLSCLLSNNLLEELRVCITFTRKVDLPTDKIEILEWLAYEARDLWSILDTVRNIEVGGFVGKGVRSKSFTIKNLSTNIMVTCYTNLSELDRLLDQDDRLRQKRLVYCFGSSRMKDSLTSVLPGDFPCFDLASDTPCYGYMKLLAVQNHLHQILVRRHVGFPIEYINAVPGAGKTYAILRKIESTTEPLLVLSSTKANKLEIAGKVPKHLLKIVRVRTVDSALINFDGSSVYTNCEMLIDECYLPHAGQLQAIFSLYTPSKVYMYGDRHQIPFIPRTEGFVCTRAEHSIDESKYTEVLKSYRCPADICFWMNFVAKAPEKVYSGLVTTFNKVLRSVVKIPSAVIPSHMIKDVNAILTFTQSDKEVAYKFVAGAKLGIKNKIHVSTIHEAQGKTFENVIIYRGRQAEDDVYKSLPHRLVGLTRHTKSLKYVVHPAKTADALSKDIDSILKAKDSVLSSFLIEQCS</sequence>
<dbReference type="InterPro" id="IPR027351">
    <property type="entry name" value="(+)RNA_virus_helicase_core_dom"/>
</dbReference>
<dbReference type="InterPro" id="IPR027417">
    <property type="entry name" value="P-loop_NTPase"/>
</dbReference>
<dbReference type="Gene3D" id="2.60.120.590">
    <property type="entry name" value="Alpha-ketoglutarate-dependent dioxygenase AlkB-like"/>
    <property type="match status" value="1"/>
</dbReference>
<dbReference type="EMBL" id="MT271231">
    <property type="protein sequence ID" value="QNG98910.1"/>
    <property type="molecule type" value="Genomic_RNA"/>
</dbReference>
<dbReference type="GO" id="GO:0008174">
    <property type="term" value="F:mRNA methyltransferase activity"/>
    <property type="evidence" value="ECO:0007669"/>
    <property type="project" value="UniProtKB-UniRule"/>
</dbReference>
<accession>A0A7G7R811</accession>
<evidence type="ECO:0000256" key="6">
    <source>
        <dbReference type="SAM" id="MobiDB-lite"/>
    </source>
</evidence>
<evidence type="ECO:0000256" key="2">
    <source>
        <dbReference type="ARBA" id="ARBA00022741"/>
    </source>
</evidence>
<keyword evidence="2" id="KW-0547">Nucleotide-binding</keyword>
<dbReference type="PROSITE" id="PS51743">
    <property type="entry name" value="ALPHAVIRUS_MT"/>
    <property type="match status" value="1"/>
</dbReference>
<feature type="region of interest" description="Disordered" evidence="6">
    <location>
        <begin position="50"/>
        <end position="118"/>
    </location>
</feature>
<dbReference type="SUPFAM" id="SSF52540">
    <property type="entry name" value="P-loop containing nucleoside triphosphate hydrolases"/>
    <property type="match status" value="1"/>
</dbReference>
<dbReference type="GO" id="GO:0006396">
    <property type="term" value="P:RNA processing"/>
    <property type="evidence" value="ECO:0007669"/>
    <property type="project" value="InterPro"/>
</dbReference>
<evidence type="ECO:0000256" key="5">
    <source>
        <dbReference type="ARBA" id="ARBA00022840"/>
    </source>
</evidence>
<feature type="domain" description="Fe2OG dioxygenase" evidence="7">
    <location>
        <begin position="349"/>
        <end position="440"/>
    </location>
</feature>
<dbReference type="PROSITE" id="PS51471">
    <property type="entry name" value="FE2OG_OXY"/>
    <property type="match status" value="1"/>
</dbReference>
<dbReference type="InterPro" id="IPR037151">
    <property type="entry name" value="AlkB-like_sf"/>
</dbReference>
<dbReference type="InterPro" id="IPR002588">
    <property type="entry name" value="Alphavirus-like_MT_dom"/>
</dbReference>
<dbReference type="GO" id="GO:0075523">
    <property type="term" value="P:viral translational frameshifting"/>
    <property type="evidence" value="ECO:0007669"/>
    <property type="project" value="UniProtKB-KW"/>
</dbReference>
<evidence type="ECO:0000313" key="10">
    <source>
        <dbReference type="EMBL" id="QNG98910.1"/>
    </source>
</evidence>
<keyword evidence="1" id="KW-0808">Transferase</keyword>
<dbReference type="GO" id="GO:0016787">
    <property type="term" value="F:hydrolase activity"/>
    <property type="evidence" value="ECO:0007669"/>
    <property type="project" value="UniProtKB-KW"/>
</dbReference>
<proteinExistence type="predicted"/>
<organism evidence="10">
    <name type="scientific">Plum bark necrosis stem pitting-associated virus</name>
    <dbReference type="NCBI Taxonomy" id="675077"/>
    <lineage>
        <taxon>Viruses</taxon>
        <taxon>Riboviria</taxon>
        <taxon>Orthornavirae</taxon>
        <taxon>Kitrinoviricota</taxon>
        <taxon>Alsuviricetes</taxon>
        <taxon>Martellivirales</taxon>
        <taxon>Closteroviridae</taxon>
        <taxon>Ampelovirus</taxon>
        <taxon>Ampelovirus pruni</taxon>
    </lineage>
</organism>
<keyword evidence="3" id="KW-0688">Ribosomal frameshifting</keyword>
<dbReference type="Pfam" id="PF01443">
    <property type="entry name" value="Viral_helicase1"/>
    <property type="match status" value="1"/>
</dbReference>
<evidence type="ECO:0000256" key="4">
    <source>
        <dbReference type="ARBA" id="ARBA00022801"/>
    </source>
</evidence>
<protein>
    <submittedName>
        <fullName evidence="10">Polyprotein</fullName>
    </submittedName>
</protein>
<evidence type="ECO:0000256" key="3">
    <source>
        <dbReference type="ARBA" id="ARBA00022758"/>
    </source>
</evidence>
<dbReference type="GO" id="GO:0016556">
    <property type="term" value="P:mRNA modification"/>
    <property type="evidence" value="ECO:0007669"/>
    <property type="project" value="InterPro"/>
</dbReference>
<keyword evidence="5" id="KW-0067">ATP-binding</keyword>
<dbReference type="SUPFAM" id="SSF51197">
    <property type="entry name" value="Clavaminate synthase-like"/>
    <property type="match status" value="1"/>
</dbReference>
<dbReference type="PROSITE" id="PS51657">
    <property type="entry name" value="PSRV_HELICASE"/>
    <property type="match status" value="1"/>
</dbReference>
<feature type="compositionally biased region" description="Polar residues" evidence="6">
    <location>
        <begin position="99"/>
        <end position="117"/>
    </location>
</feature>
<dbReference type="Pfam" id="PF03171">
    <property type="entry name" value="2OG-FeII_Oxy"/>
    <property type="match status" value="1"/>
</dbReference>
<dbReference type="GO" id="GO:0003723">
    <property type="term" value="F:RNA binding"/>
    <property type="evidence" value="ECO:0007669"/>
    <property type="project" value="InterPro"/>
</dbReference>
<dbReference type="InterPro" id="IPR044861">
    <property type="entry name" value="IPNS-like_FE2OG_OXY"/>
</dbReference>
<evidence type="ECO:0000259" key="9">
    <source>
        <dbReference type="PROSITE" id="PS51743"/>
    </source>
</evidence>